<reference evidence="2" key="1">
    <citation type="journal article" date="2019" name="Int. J. Syst. Evol. Microbiol.">
        <title>The Global Catalogue of Microorganisms (GCM) 10K type strain sequencing project: providing services to taxonomists for standard genome sequencing and annotation.</title>
        <authorList>
            <consortium name="The Broad Institute Genomics Platform"/>
            <consortium name="The Broad Institute Genome Sequencing Center for Infectious Disease"/>
            <person name="Wu L."/>
            <person name="Ma J."/>
        </authorList>
    </citation>
    <scope>NUCLEOTIDE SEQUENCE [LARGE SCALE GENOMIC DNA]</scope>
    <source>
        <strain evidence="2">CGMCC 4.7152</strain>
    </source>
</reference>
<keyword evidence="2" id="KW-1185">Reference proteome</keyword>
<dbReference type="RefSeq" id="WP_380114744.1">
    <property type="nucleotide sequence ID" value="NZ_JBHSIU010000011.1"/>
</dbReference>
<sequence>MDYQADVNAALQQLRQQVYERGDYYRESRDPDLDMTEDEFRASLAPRDTDPERYDAIVEDWLERRSGPTPIDPDTLVEAQPRSGTHSIIDMVNGVSAEPAFATVSPLADDNLIYTFDTVKPSASQVEAWMGTDIAGERDRWVGTYIISYHDGRPAHIHFGGHSGD</sequence>
<evidence type="ECO:0000313" key="1">
    <source>
        <dbReference type="EMBL" id="MFC4998497.1"/>
    </source>
</evidence>
<gene>
    <name evidence="1" type="ORF">ACFPIJ_11695</name>
</gene>
<protein>
    <submittedName>
        <fullName evidence="1">Uncharacterized protein</fullName>
    </submittedName>
</protein>
<dbReference type="Proteomes" id="UP001595912">
    <property type="component" value="Unassembled WGS sequence"/>
</dbReference>
<name>A0ABV9VQ46_9ACTN</name>
<organism evidence="1 2">
    <name type="scientific">Dactylosporangium cerinum</name>
    <dbReference type="NCBI Taxonomy" id="1434730"/>
    <lineage>
        <taxon>Bacteria</taxon>
        <taxon>Bacillati</taxon>
        <taxon>Actinomycetota</taxon>
        <taxon>Actinomycetes</taxon>
        <taxon>Micromonosporales</taxon>
        <taxon>Micromonosporaceae</taxon>
        <taxon>Dactylosporangium</taxon>
    </lineage>
</organism>
<dbReference type="EMBL" id="JBHSIU010000011">
    <property type="protein sequence ID" value="MFC4998497.1"/>
    <property type="molecule type" value="Genomic_DNA"/>
</dbReference>
<evidence type="ECO:0000313" key="2">
    <source>
        <dbReference type="Proteomes" id="UP001595912"/>
    </source>
</evidence>
<comment type="caution">
    <text evidence="1">The sequence shown here is derived from an EMBL/GenBank/DDBJ whole genome shotgun (WGS) entry which is preliminary data.</text>
</comment>
<accession>A0ABV9VQ46</accession>
<proteinExistence type="predicted"/>